<name>A0A7Y9IS28_9BURK</name>
<accession>A0A7Y9IS28</accession>
<evidence type="ECO:0000313" key="2">
    <source>
        <dbReference type="Proteomes" id="UP000542125"/>
    </source>
</evidence>
<dbReference type="EMBL" id="JACBYR010000001">
    <property type="protein sequence ID" value="NYE81790.1"/>
    <property type="molecule type" value="Genomic_DNA"/>
</dbReference>
<dbReference type="Proteomes" id="UP000542125">
    <property type="component" value="Unassembled WGS sequence"/>
</dbReference>
<dbReference type="AlphaFoldDB" id="A0A7Y9IS28"/>
<comment type="caution">
    <text evidence="1">The sequence shown here is derived from an EMBL/GenBank/DDBJ whole genome shotgun (WGS) entry which is preliminary data.</text>
</comment>
<organism evidence="1 2">
    <name type="scientific">Pigmentiphaga litoralis</name>
    <dbReference type="NCBI Taxonomy" id="516702"/>
    <lineage>
        <taxon>Bacteria</taxon>
        <taxon>Pseudomonadati</taxon>
        <taxon>Pseudomonadota</taxon>
        <taxon>Betaproteobacteria</taxon>
        <taxon>Burkholderiales</taxon>
        <taxon>Alcaligenaceae</taxon>
        <taxon>Pigmentiphaga</taxon>
    </lineage>
</organism>
<proteinExistence type="predicted"/>
<evidence type="ECO:0000313" key="1">
    <source>
        <dbReference type="EMBL" id="NYE81790.1"/>
    </source>
</evidence>
<reference evidence="1 2" key="1">
    <citation type="submission" date="2020-07" db="EMBL/GenBank/DDBJ databases">
        <title>Genomic Encyclopedia of Type Strains, Phase IV (KMG-V): Genome sequencing to study the core and pangenomes of soil and plant-associated prokaryotes.</title>
        <authorList>
            <person name="Whitman W."/>
        </authorList>
    </citation>
    <scope>NUCLEOTIDE SEQUENCE [LARGE SCALE GENOMIC DNA]</scope>
    <source>
        <strain evidence="1 2">SAS40</strain>
    </source>
</reference>
<protein>
    <submittedName>
        <fullName evidence="1">Uncharacterized protein</fullName>
    </submittedName>
</protein>
<gene>
    <name evidence="1" type="ORF">FHW18_001061</name>
</gene>
<sequence>MTSIADPVTHAKASPKTANYAASATAFQLASELLKDRTGIRQSTFPTWAVPNRCCLWPRTNDATTLPRYFAGSSINSYHMALSTAKIAASGNPRIHAKYHIVILPINSIQ</sequence>
<keyword evidence="2" id="KW-1185">Reference proteome</keyword>